<dbReference type="GO" id="GO:0022857">
    <property type="term" value="F:transmembrane transporter activity"/>
    <property type="evidence" value="ECO:0007669"/>
    <property type="project" value="UniProtKB-ARBA"/>
</dbReference>
<gene>
    <name evidence="5" type="ORF">AAME72_10790</name>
</gene>
<dbReference type="CDD" id="cd03255">
    <property type="entry name" value="ABC_MJ0796_LolCDE_FtsE"/>
    <property type="match status" value="1"/>
</dbReference>
<dbReference type="GO" id="GO:0005524">
    <property type="term" value="F:ATP binding"/>
    <property type="evidence" value="ECO:0007669"/>
    <property type="project" value="UniProtKB-KW"/>
</dbReference>
<keyword evidence="2" id="KW-0547">Nucleotide-binding</keyword>
<dbReference type="PANTHER" id="PTHR24220:SF685">
    <property type="entry name" value="ABC TRANSPORTER RELATED"/>
    <property type="match status" value="1"/>
</dbReference>
<name>A0AAU7G5V7_9MICO</name>
<dbReference type="SMART" id="SM00382">
    <property type="entry name" value="AAA"/>
    <property type="match status" value="1"/>
</dbReference>
<dbReference type="Pfam" id="PF00005">
    <property type="entry name" value="ABC_tran"/>
    <property type="match status" value="1"/>
</dbReference>
<reference evidence="5" key="1">
    <citation type="submission" date="2024-05" db="EMBL/GenBank/DDBJ databases">
        <title>The Natural Products Discovery Center: Release of the First 8490 Sequenced Strains for Exploring Actinobacteria Biosynthetic Diversity.</title>
        <authorList>
            <person name="Kalkreuter E."/>
            <person name="Kautsar S.A."/>
            <person name="Yang D."/>
            <person name="Bader C.D."/>
            <person name="Teijaro C.N."/>
            <person name="Fluegel L."/>
            <person name="Davis C.M."/>
            <person name="Simpson J.R."/>
            <person name="Lauterbach L."/>
            <person name="Steele A.D."/>
            <person name="Gui C."/>
            <person name="Meng S."/>
            <person name="Li G."/>
            <person name="Viehrig K."/>
            <person name="Ye F."/>
            <person name="Su P."/>
            <person name="Kiefer A.F."/>
            <person name="Nichols A."/>
            <person name="Cepeda A.J."/>
            <person name="Yan W."/>
            <person name="Fan B."/>
            <person name="Jiang Y."/>
            <person name="Adhikari A."/>
            <person name="Zheng C.-J."/>
            <person name="Schuster L."/>
            <person name="Cowan T.M."/>
            <person name="Smanski M.J."/>
            <person name="Chevrette M.G."/>
            <person name="de Carvalho L.P.S."/>
            <person name="Shen B."/>
        </authorList>
    </citation>
    <scope>NUCLEOTIDE SEQUENCE</scope>
    <source>
        <strain evidence="5">NPDC080035</strain>
    </source>
</reference>
<dbReference type="AlphaFoldDB" id="A0AAU7G5V7"/>
<dbReference type="GO" id="GO:0016887">
    <property type="term" value="F:ATP hydrolysis activity"/>
    <property type="evidence" value="ECO:0007669"/>
    <property type="project" value="InterPro"/>
</dbReference>
<dbReference type="PROSITE" id="PS50893">
    <property type="entry name" value="ABC_TRANSPORTER_2"/>
    <property type="match status" value="1"/>
</dbReference>
<dbReference type="RefSeq" id="WP_348786567.1">
    <property type="nucleotide sequence ID" value="NZ_CP157390.1"/>
</dbReference>
<feature type="domain" description="ABC transporter" evidence="4">
    <location>
        <begin position="20"/>
        <end position="249"/>
    </location>
</feature>
<dbReference type="Gene3D" id="3.40.50.300">
    <property type="entry name" value="P-loop containing nucleotide triphosphate hydrolases"/>
    <property type="match status" value="1"/>
</dbReference>
<evidence type="ECO:0000256" key="3">
    <source>
        <dbReference type="ARBA" id="ARBA00022840"/>
    </source>
</evidence>
<dbReference type="InterPro" id="IPR017911">
    <property type="entry name" value="MacB-like_ATP-bd"/>
</dbReference>
<evidence type="ECO:0000313" key="5">
    <source>
        <dbReference type="EMBL" id="XBM46582.1"/>
    </source>
</evidence>
<dbReference type="PROSITE" id="PS00211">
    <property type="entry name" value="ABC_TRANSPORTER_1"/>
    <property type="match status" value="1"/>
</dbReference>
<keyword evidence="1" id="KW-0813">Transport</keyword>
<dbReference type="InterPro" id="IPR003439">
    <property type="entry name" value="ABC_transporter-like_ATP-bd"/>
</dbReference>
<proteinExistence type="predicted"/>
<dbReference type="GO" id="GO:0005886">
    <property type="term" value="C:plasma membrane"/>
    <property type="evidence" value="ECO:0007669"/>
    <property type="project" value="TreeGrafter"/>
</dbReference>
<dbReference type="InterPro" id="IPR017871">
    <property type="entry name" value="ABC_transporter-like_CS"/>
</dbReference>
<dbReference type="GO" id="GO:0098796">
    <property type="term" value="C:membrane protein complex"/>
    <property type="evidence" value="ECO:0007669"/>
    <property type="project" value="UniProtKB-ARBA"/>
</dbReference>
<protein>
    <submittedName>
        <fullName evidence="5">ABC transporter ATP-binding protein</fullName>
    </submittedName>
</protein>
<dbReference type="EMBL" id="CP157390">
    <property type="protein sequence ID" value="XBM46582.1"/>
    <property type="molecule type" value="Genomic_DNA"/>
</dbReference>
<dbReference type="InterPro" id="IPR027417">
    <property type="entry name" value="P-loop_NTPase"/>
</dbReference>
<dbReference type="InterPro" id="IPR003593">
    <property type="entry name" value="AAA+_ATPase"/>
</dbReference>
<keyword evidence="3 5" id="KW-0067">ATP-binding</keyword>
<dbReference type="FunFam" id="3.40.50.300:FF:000032">
    <property type="entry name" value="Export ABC transporter ATP-binding protein"/>
    <property type="match status" value="1"/>
</dbReference>
<dbReference type="PANTHER" id="PTHR24220">
    <property type="entry name" value="IMPORT ATP-BINDING PROTEIN"/>
    <property type="match status" value="1"/>
</dbReference>
<dbReference type="InterPro" id="IPR015854">
    <property type="entry name" value="ABC_transpr_LolD-like"/>
</dbReference>
<dbReference type="SUPFAM" id="SSF52540">
    <property type="entry name" value="P-loop containing nucleoside triphosphate hydrolases"/>
    <property type="match status" value="1"/>
</dbReference>
<sequence>MTTAESILERDDAGQAQPILSAEGVGRVFETDAGPVVALAEATLAVHPGELVVVKGRSGSGKTTLLNVLSGLDRPTTGRVVLDGVDLTTADEAELVRLRRRSTGVVFQAFGLIPVLSAAENVELPLRLLETPPAERDARVAELLDRVGLAAHAKQRPTELSGGQQQRVGIARALAADPPLLFADEPTGQLDSVTGRAIMDLLVELVHGSGVAAVVTTHDPLLMARADRVVELHDGRLAAQQRPRGRHAAD</sequence>
<evidence type="ECO:0000259" key="4">
    <source>
        <dbReference type="PROSITE" id="PS50893"/>
    </source>
</evidence>
<evidence type="ECO:0000256" key="1">
    <source>
        <dbReference type="ARBA" id="ARBA00022448"/>
    </source>
</evidence>
<accession>A0AAU7G5V7</accession>
<evidence type="ECO:0000256" key="2">
    <source>
        <dbReference type="ARBA" id="ARBA00022741"/>
    </source>
</evidence>
<organism evidence="5">
    <name type="scientific">Leifsonia sp. NPDC080035</name>
    <dbReference type="NCBI Taxonomy" id="3143936"/>
    <lineage>
        <taxon>Bacteria</taxon>
        <taxon>Bacillati</taxon>
        <taxon>Actinomycetota</taxon>
        <taxon>Actinomycetes</taxon>
        <taxon>Micrococcales</taxon>
        <taxon>Microbacteriaceae</taxon>
        <taxon>Leifsonia</taxon>
    </lineage>
</organism>